<dbReference type="AlphaFoldDB" id="A0A7W8LEI8"/>
<dbReference type="PANTHER" id="PTHR35568">
    <property type="entry name" value="TRANSCRIPTIONAL REGULATOR DAUR"/>
    <property type="match status" value="1"/>
</dbReference>
<feature type="domain" description="Transcriptional regulator DauR-like HTH" evidence="2">
    <location>
        <begin position="195"/>
        <end position="256"/>
    </location>
</feature>
<evidence type="ECO:0000313" key="4">
    <source>
        <dbReference type="Proteomes" id="UP000592820"/>
    </source>
</evidence>
<dbReference type="InterPro" id="IPR039446">
    <property type="entry name" value="DauR-like"/>
</dbReference>
<proteinExistence type="predicted"/>
<comment type="caution">
    <text evidence="3">The sequence shown here is derived from an EMBL/GenBank/DDBJ whole genome shotgun (WGS) entry which is preliminary data.</text>
</comment>
<dbReference type="InterPro" id="IPR039445">
    <property type="entry name" value="DauR-like_HTH"/>
</dbReference>
<evidence type="ECO:0000313" key="3">
    <source>
        <dbReference type="EMBL" id="MBB5405130.1"/>
    </source>
</evidence>
<name>A0A7W8LEI8_9BURK</name>
<dbReference type="Proteomes" id="UP000592820">
    <property type="component" value="Unassembled WGS sequence"/>
</dbReference>
<evidence type="ECO:0000259" key="1">
    <source>
        <dbReference type="Pfam" id="PF08348"/>
    </source>
</evidence>
<organism evidence="3 4">
    <name type="scientific">Paraburkholderia youngii</name>
    <dbReference type="NCBI Taxonomy" id="2782701"/>
    <lineage>
        <taxon>Bacteria</taxon>
        <taxon>Pseudomonadati</taxon>
        <taxon>Pseudomonadota</taxon>
        <taxon>Betaproteobacteria</taxon>
        <taxon>Burkholderiales</taxon>
        <taxon>Burkholderiaceae</taxon>
        <taxon>Paraburkholderia</taxon>
    </lineage>
</organism>
<evidence type="ECO:0000259" key="2">
    <source>
        <dbReference type="Pfam" id="PF13309"/>
    </source>
</evidence>
<dbReference type="PANTHER" id="PTHR35568:SF1">
    <property type="entry name" value="TRANSCRIPTIONAL REGULATOR DAUR"/>
    <property type="match status" value="1"/>
</dbReference>
<accession>A0A7W8LEI8</accession>
<dbReference type="InterPro" id="IPR013559">
    <property type="entry name" value="YheO"/>
</dbReference>
<sequence>MAKAVRRHAGRRAIEQKYRIARGKMPNISDLPYRRPPKWTFRKLQASIPMRKPKTTAARRLLLDRYSRVADGIALLFFPYVEIVIHDLQSQTIAYIANNLSKRELGDDSALEEIDHSAESGTVGPYEKINWDGRRMRCVSTVLFDDAGSAVGVMCVNYNIAVFEDIKHVIDRVISGAGVVKQPEELFKDDWQERINTFLHTWLQERQLALNSLTRDHRREIVEALWAEGAFKGKSAANYVANVLGMGRATVYQHIRDLRGTAT</sequence>
<protein>
    <submittedName>
        <fullName evidence="3">Putative transcriptional regulator YheO</fullName>
    </submittedName>
</protein>
<dbReference type="EMBL" id="JACHDE010000027">
    <property type="protein sequence ID" value="MBB5405130.1"/>
    <property type="molecule type" value="Genomic_DNA"/>
</dbReference>
<feature type="domain" description="YheO-like" evidence="1">
    <location>
        <begin position="63"/>
        <end position="167"/>
    </location>
</feature>
<reference evidence="3 4" key="1">
    <citation type="submission" date="2020-08" db="EMBL/GenBank/DDBJ databases">
        <title>Genomic Encyclopedia of Type Strains, Phase IV (KMG-V): Genome sequencing to study the core and pangenomes of soil and plant-associated prokaryotes.</title>
        <authorList>
            <person name="Whitman W."/>
        </authorList>
    </citation>
    <scope>NUCLEOTIDE SEQUENCE [LARGE SCALE GENOMIC DNA]</scope>
    <source>
        <strain evidence="3 4">JPY162</strain>
    </source>
</reference>
<gene>
    <name evidence="3" type="ORF">HDG41_007226</name>
</gene>
<dbReference type="Pfam" id="PF13309">
    <property type="entry name" value="HTH_22"/>
    <property type="match status" value="1"/>
</dbReference>
<dbReference type="Pfam" id="PF08348">
    <property type="entry name" value="PAS_6"/>
    <property type="match status" value="1"/>
</dbReference>